<evidence type="ECO:0000256" key="1">
    <source>
        <dbReference type="ARBA" id="ARBA00006974"/>
    </source>
</evidence>
<proteinExistence type="inferred from homology"/>
<dbReference type="PANTHER" id="PTHR31374">
    <property type="entry name" value="AUXIN-INDUCED PROTEIN-LIKE-RELATED"/>
    <property type="match status" value="1"/>
</dbReference>
<dbReference type="InterPro" id="IPR003676">
    <property type="entry name" value="SAUR_fam"/>
</dbReference>
<accession>A0A9I9CUZ0</accession>
<dbReference type="GO" id="GO:0009733">
    <property type="term" value="P:response to auxin"/>
    <property type="evidence" value="ECO:0007669"/>
    <property type="project" value="InterPro"/>
</dbReference>
<dbReference type="AlphaFoldDB" id="A0A9I9CUZ0"/>
<organism evidence="2">
    <name type="scientific">Cucumis melo</name>
    <name type="common">Muskmelon</name>
    <dbReference type="NCBI Taxonomy" id="3656"/>
    <lineage>
        <taxon>Eukaryota</taxon>
        <taxon>Viridiplantae</taxon>
        <taxon>Streptophyta</taxon>
        <taxon>Embryophyta</taxon>
        <taxon>Tracheophyta</taxon>
        <taxon>Spermatophyta</taxon>
        <taxon>Magnoliopsida</taxon>
        <taxon>eudicotyledons</taxon>
        <taxon>Gunneridae</taxon>
        <taxon>Pentapetalae</taxon>
        <taxon>rosids</taxon>
        <taxon>fabids</taxon>
        <taxon>Cucurbitales</taxon>
        <taxon>Cucurbitaceae</taxon>
        <taxon>Benincaseae</taxon>
        <taxon>Cucumis</taxon>
    </lineage>
</organism>
<dbReference type="Pfam" id="PF02519">
    <property type="entry name" value="Auxin_inducible"/>
    <property type="match status" value="1"/>
</dbReference>
<evidence type="ECO:0000313" key="2">
    <source>
        <dbReference type="EnsemblPlants" id="MELO3C009007.2.1"/>
    </source>
</evidence>
<name>A0A9I9CUZ0_CUCME</name>
<dbReference type="PANTHER" id="PTHR31374:SF228">
    <property type="entry name" value="SAUR FAMILY PROTEIN"/>
    <property type="match status" value="1"/>
</dbReference>
<evidence type="ECO:0008006" key="3">
    <source>
        <dbReference type="Google" id="ProtNLM"/>
    </source>
</evidence>
<dbReference type="Gramene" id="MELO3C009007.2.1">
    <property type="protein sequence ID" value="MELO3C009007.2.1"/>
    <property type="gene ID" value="MELO3C009007.2"/>
</dbReference>
<dbReference type="EnsemblPlants" id="MELO3C009007.2.1">
    <property type="protein sequence ID" value="MELO3C009007.2.1"/>
    <property type="gene ID" value="MELO3C009007.2"/>
</dbReference>
<reference evidence="2" key="1">
    <citation type="submission" date="2023-03" db="UniProtKB">
        <authorList>
            <consortium name="EnsemblPlants"/>
        </authorList>
    </citation>
    <scope>IDENTIFICATION</scope>
</reference>
<protein>
    <recommendedName>
        <fullName evidence="3">Auxin-responsive protein SAUR32-like</fullName>
    </recommendedName>
</protein>
<sequence length="115" mass="13969">MKRKMPDKKKMKVKKGWLAVEVGLQEEDERIERFVVPISYLYHPLFKNLLDKAQEIYGYHANGPLRLPCSIDDFLQLRWQIEKESDQHIDKQNHHRHRHHHHHYHRPLALSFQSC</sequence>
<comment type="similarity">
    <text evidence="1">Belongs to the ARG7 family.</text>
</comment>